<dbReference type="OMA" id="YGMKFGL"/>
<dbReference type="GeneID" id="68695075"/>
<proteinExistence type="predicted"/>
<dbReference type="Proteomes" id="UP000642919">
    <property type="component" value="Unassembled WGS sequence"/>
</dbReference>
<evidence type="ECO:0000313" key="3">
    <source>
        <dbReference type="EMBL" id="MBB6089438.1"/>
    </source>
</evidence>
<feature type="compositionally biased region" description="Acidic residues" evidence="1">
    <location>
        <begin position="109"/>
        <end position="120"/>
    </location>
</feature>
<accession>A0A841HAL8</accession>
<dbReference type="AlphaFoldDB" id="A0A841HAL8"/>
<dbReference type="InterPro" id="IPR036873">
    <property type="entry name" value="Rhodanese-like_dom_sf"/>
</dbReference>
<evidence type="ECO:0000313" key="4">
    <source>
        <dbReference type="Proteomes" id="UP000642919"/>
    </source>
</evidence>
<dbReference type="SMART" id="SM00450">
    <property type="entry name" value="RHOD"/>
    <property type="match status" value="1"/>
</dbReference>
<evidence type="ECO:0000256" key="1">
    <source>
        <dbReference type="SAM" id="MobiDB-lite"/>
    </source>
</evidence>
<dbReference type="InterPro" id="IPR050229">
    <property type="entry name" value="GlpE_sulfurtransferase"/>
</dbReference>
<organism evidence="3 4">
    <name type="scientific">Halobacterium salinarum</name>
    <name type="common">Halobacterium halobium</name>
    <dbReference type="NCBI Taxonomy" id="2242"/>
    <lineage>
        <taxon>Archaea</taxon>
        <taxon>Methanobacteriati</taxon>
        <taxon>Methanobacteriota</taxon>
        <taxon>Stenosarchaea group</taxon>
        <taxon>Halobacteria</taxon>
        <taxon>Halobacteriales</taxon>
        <taxon>Halobacteriaceae</taxon>
        <taxon>Halobacterium</taxon>
    </lineage>
</organism>
<protein>
    <submittedName>
        <fullName evidence="3">Rhodanese-related sulfurtransferase</fullName>
    </submittedName>
</protein>
<comment type="caution">
    <text evidence="3">The sequence shown here is derived from an EMBL/GenBank/DDBJ whole genome shotgun (WGS) entry which is preliminary data.</text>
</comment>
<dbReference type="CDD" id="cd00158">
    <property type="entry name" value="RHOD"/>
    <property type="match status" value="1"/>
</dbReference>
<dbReference type="Gene3D" id="3.40.250.10">
    <property type="entry name" value="Rhodanese-like domain"/>
    <property type="match status" value="1"/>
</dbReference>
<dbReference type="PANTHER" id="PTHR43031:SF16">
    <property type="entry name" value="OXIDOREDUCTASE"/>
    <property type="match status" value="1"/>
</dbReference>
<sequence length="120" mass="12604">MDGELSADDLAAVLDDDALRIVDIRTPPAFARGHIPGSENIPFQELPQRVDQLAGADRVVTVCPHGKSSKQAARLIASYEGVSADTQVESLGCGIDGWPGDLEQSSDTAADEGPETDAPF</sequence>
<gene>
    <name evidence="3" type="ORF">HNR49_000794</name>
</gene>
<dbReference type="GO" id="GO:0016740">
    <property type="term" value="F:transferase activity"/>
    <property type="evidence" value="ECO:0007669"/>
    <property type="project" value="UniProtKB-KW"/>
</dbReference>
<keyword evidence="3" id="KW-0808">Transferase</keyword>
<evidence type="ECO:0000259" key="2">
    <source>
        <dbReference type="PROSITE" id="PS50206"/>
    </source>
</evidence>
<feature type="region of interest" description="Disordered" evidence="1">
    <location>
        <begin position="93"/>
        <end position="120"/>
    </location>
</feature>
<dbReference type="PANTHER" id="PTHR43031">
    <property type="entry name" value="FAD-DEPENDENT OXIDOREDUCTASE"/>
    <property type="match status" value="1"/>
</dbReference>
<reference evidence="3" key="1">
    <citation type="submission" date="2020-08" db="EMBL/GenBank/DDBJ databases">
        <title>Genomic Encyclopedia of Type Strains, Phase IV (KMG-IV): sequencing the most valuable type-strain genomes for metagenomic binning, comparative biology and taxonomic classification.</title>
        <authorList>
            <person name="Goeker M."/>
        </authorList>
    </citation>
    <scope>NUCLEOTIDE SEQUENCE</scope>
    <source>
        <strain evidence="3">DSM 669</strain>
    </source>
</reference>
<dbReference type="RefSeq" id="WP_010903929.1">
    <property type="nucleotide sequence ID" value="NZ_CP128377.1"/>
</dbReference>
<dbReference type="EMBL" id="JACHGX010000002">
    <property type="protein sequence ID" value="MBB6089438.1"/>
    <property type="molecule type" value="Genomic_DNA"/>
</dbReference>
<dbReference type="InterPro" id="IPR001763">
    <property type="entry name" value="Rhodanese-like_dom"/>
</dbReference>
<feature type="domain" description="Rhodanese" evidence="2">
    <location>
        <begin position="15"/>
        <end position="104"/>
    </location>
</feature>
<dbReference type="PROSITE" id="PS50206">
    <property type="entry name" value="RHODANESE_3"/>
    <property type="match status" value="1"/>
</dbReference>
<name>A0A841HAL8_HALSI</name>
<dbReference type="SUPFAM" id="SSF52821">
    <property type="entry name" value="Rhodanese/Cell cycle control phosphatase"/>
    <property type="match status" value="1"/>
</dbReference>
<dbReference type="Pfam" id="PF00581">
    <property type="entry name" value="Rhodanese"/>
    <property type="match status" value="1"/>
</dbReference>